<name>A0A3S0Z1R3_9GAMM</name>
<comment type="caution">
    <text evidence="2">The sequence shown here is derived from an EMBL/GenBank/DDBJ whole genome shotgun (WGS) entry which is preliminary data.</text>
</comment>
<protein>
    <recommendedName>
        <fullName evidence="4">Peroxiredoxin</fullName>
    </recommendedName>
</protein>
<dbReference type="Proteomes" id="UP000287336">
    <property type="component" value="Unassembled WGS sequence"/>
</dbReference>
<feature type="chain" id="PRO_5018585123" description="Peroxiredoxin" evidence="1">
    <location>
        <begin position="22"/>
        <end position="152"/>
    </location>
</feature>
<dbReference type="InterPro" id="IPR027396">
    <property type="entry name" value="DsrEFH-like"/>
</dbReference>
<proteinExistence type="predicted"/>
<dbReference type="Gene3D" id="3.40.1260.10">
    <property type="entry name" value="DsrEFH-like"/>
    <property type="match status" value="1"/>
</dbReference>
<dbReference type="SUPFAM" id="SSF75169">
    <property type="entry name" value="DsrEFH-like"/>
    <property type="match status" value="1"/>
</dbReference>
<reference evidence="2 3" key="1">
    <citation type="submission" date="2018-12" db="EMBL/GenBank/DDBJ databases">
        <title>three novel Halomonas strain isolated from plants.</title>
        <authorList>
            <person name="Sun C."/>
        </authorList>
    </citation>
    <scope>NUCLEOTIDE SEQUENCE [LARGE SCALE GENOMIC DNA]</scope>
    <source>
        <strain evidence="2 3">DSM 19434</strain>
    </source>
</reference>
<feature type="signal peptide" evidence="1">
    <location>
        <begin position="1"/>
        <end position="21"/>
    </location>
</feature>
<gene>
    <name evidence="2" type="ORF">ELY33_01215</name>
</gene>
<keyword evidence="3" id="KW-1185">Reference proteome</keyword>
<dbReference type="OrthoDB" id="7361822at2"/>
<keyword evidence="1" id="KW-0732">Signal</keyword>
<dbReference type="EMBL" id="RZHG01000002">
    <property type="protein sequence ID" value="RUR34827.1"/>
    <property type="molecule type" value="Genomic_DNA"/>
</dbReference>
<dbReference type="AlphaFoldDB" id="A0A3S0Z1R3"/>
<evidence type="ECO:0000256" key="1">
    <source>
        <dbReference type="SAM" id="SignalP"/>
    </source>
</evidence>
<evidence type="ECO:0000313" key="3">
    <source>
        <dbReference type="Proteomes" id="UP000287336"/>
    </source>
</evidence>
<evidence type="ECO:0000313" key="2">
    <source>
        <dbReference type="EMBL" id="RUR34827.1"/>
    </source>
</evidence>
<sequence>MRKLLLIAGAFAFAVPVLATAENHSSESDKALIILTSDSLETQTMAMILGNAMYQQGTELHFLLCDAAGDLAVSGYESDKAVNTPPSNPAGQVTPEGILSMLMAEGANVDVCAIYLPNSDYTQENLLDGVGVAAPGPMAEMMRDPNIPVLSF</sequence>
<accession>A0A3S0Z1R3</accession>
<evidence type="ECO:0008006" key="4">
    <source>
        <dbReference type="Google" id="ProtNLM"/>
    </source>
</evidence>
<organism evidence="2 3">
    <name type="scientific">Vreelandella andesensis</name>
    <dbReference type="NCBI Taxonomy" id="447567"/>
    <lineage>
        <taxon>Bacteria</taxon>
        <taxon>Pseudomonadati</taxon>
        <taxon>Pseudomonadota</taxon>
        <taxon>Gammaproteobacteria</taxon>
        <taxon>Oceanospirillales</taxon>
        <taxon>Halomonadaceae</taxon>
        <taxon>Vreelandella</taxon>
    </lineage>
</organism>
<dbReference type="RefSeq" id="WP_126942719.1">
    <property type="nucleotide sequence ID" value="NZ_RZHG01000002.1"/>
</dbReference>